<dbReference type="PROSITE" id="PS50949">
    <property type="entry name" value="HTH_GNTR"/>
    <property type="match status" value="1"/>
</dbReference>
<comment type="caution">
    <text evidence="5">The sequence shown here is derived from an EMBL/GenBank/DDBJ whole genome shotgun (WGS) entry which is preliminary data.</text>
</comment>
<dbReference type="OrthoDB" id="9815654at2"/>
<evidence type="ECO:0000256" key="1">
    <source>
        <dbReference type="ARBA" id="ARBA00023015"/>
    </source>
</evidence>
<dbReference type="RefSeq" id="WP_147852344.1">
    <property type="nucleotide sequence ID" value="NZ_VDUZ01000079.1"/>
</dbReference>
<dbReference type="InterPro" id="IPR000524">
    <property type="entry name" value="Tscrpt_reg_HTH_GntR"/>
</dbReference>
<organism evidence="5 6">
    <name type="scientific">Vineibacter terrae</name>
    <dbReference type="NCBI Taxonomy" id="2586908"/>
    <lineage>
        <taxon>Bacteria</taxon>
        <taxon>Pseudomonadati</taxon>
        <taxon>Pseudomonadota</taxon>
        <taxon>Alphaproteobacteria</taxon>
        <taxon>Hyphomicrobiales</taxon>
        <taxon>Vineibacter</taxon>
    </lineage>
</organism>
<dbReference type="InterPro" id="IPR036390">
    <property type="entry name" value="WH_DNA-bd_sf"/>
</dbReference>
<gene>
    <name evidence="5" type="ORF">FHP25_38555</name>
</gene>
<accession>A0A5C8P913</accession>
<dbReference type="InterPro" id="IPR011711">
    <property type="entry name" value="GntR_C"/>
</dbReference>
<dbReference type="PANTHER" id="PTHR43537">
    <property type="entry name" value="TRANSCRIPTIONAL REGULATOR, GNTR FAMILY"/>
    <property type="match status" value="1"/>
</dbReference>
<dbReference type="SMART" id="SM00345">
    <property type="entry name" value="HTH_GNTR"/>
    <property type="match status" value="1"/>
</dbReference>
<dbReference type="EMBL" id="VDUZ01000079">
    <property type="protein sequence ID" value="TXL69531.1"/>
    <property type="molecule type" value="Genomic_DNA"/>
</dbReference>
<evidence type="ECO:0000256" key="2">
    <source>
        <dbReference type="ARBA" id="ARBA00023125"/>
    </source>
</evidence>
<dbReference type="SUPFAM" id="SSF46785">
    <property type="entry name" value="Winged helix' DNA-binding domain"/>
    <property type="match status" value="1"/>
</dbReference>
<keyword evidence="1" id="KW-0805">Transcription regulation</keyword>
<dbReference type="Pfam" id="PF00392">
    <property type="entry name" value="GntR"/>
    <property type="match status" value="1"/>
</dbReference>
<keyword evidence="2" id="KW-0238">DNA-binding</keyword>
<keyword evidence="3" id="KW-0804">Transcription</keyword>
<sequence length="257" mass="28802">MMLAGLTVSSRENLTSRVHAQLREALMAGRFWPGQRLRIHEIAAAMGVSQTPVREAIMQLVREGGLEMRSSHAITVAKLSLSRYKELREVRMLLEGLATEKATPLLTAGDFARLEELHQQLIASEKSGDHEAANFTNFHFHFLVYRASQMVDLVSILESIWLRNGPLLKFLYPHATPTYPGPHQHVTLMKALRRRDAAAARQAIQDDIIEGGALLVALMEKIERGEVELLDTPDGGMQLNFRTPAKRKRAPLREAQA</sequence>
<name>A0A5C8P913_9HYPH</name>
<dbReference type="InterPro" id="IPR008920">
    <property type="entry name" value="TF_FadR/GntR_C"/>
</dbReference>
<evidence type="ECO:0000313" key="6">
    <source>
        <dbReference type="Proteomes" id="UP000321638"/>
    </source>
</evidence>
<dbReference type="SMART" id="SM00895">
    <property type="entry name" value="FCD"/>
    <property type="match status" value="1"/>
</dbReference>
<feature type="domain" description="HTH gntR-type" evidence="4">
    <location>
        <begin position="12"/>
        <end position="79"/>
    </location>
</feature>
<evidence type="ECO:0000259" key="4">
    <source>
        <dbReference type="PROSITE" id="PS50949"/>
    </source>
</evidence>
<proteinExistence type="predicted"/>
<dbReference type="PANTHER" id="PTHR43537:SF39">
    <property type="entry name" value="HTH-TYPE TRANSCRIPTIONAL REGULATOR MCBR"/>
    <property type="match status" value="1"/>
</dbReference>
<dbReference type="GO" id="GO:0003677">
    <property type="term" value="F:DNA binding"/>
    <property type="evidence" value="ECO:0007669"/>
    <property type="project" value="UniProtKB-KW"/>
</dbReference>
<keyword evidence="6" id="KW-1185">Reference proteome</keyword>
<dbReference type="GO" id="GO:0003700">
    <property type="term" value="F:DNA-binding transcription factor activity"/>
    <property type="evidence" value="ECO:0007669"/>
    <property type="project" value="InterPro"/>
</dbReference>
<dbReference type="InterPro" id="IPR036388">
    <property type="entry name" value="WH-like_DNA-bd_sf"/>
</dbReference>
<protein>
    <submittedName>
        <fullName evidence="5">GntR family transcriptional regulator</fullName>
    </submittedName>
</protein>
<reference evidence="5 6" key="1">
    <citation type="submission" date="2019-06" db="EMBL/GenBank/DDBJ databases">
        <title>New taxonomy in bacterial strain CC-CFT640, isolated from vineyard.</title>
        <authorList>
            <person name="Lin S.-Y."/>
            <person name="Tsai C.-F."/>
            <person name="Young C.-C."/>
        </authorList>
    </citation>
    <scope>NUCLEOTIDE SEQUENCE [LARGE SCALE GENOMIC DNA]</scope>
    <source>
        <strain evidence="5 6">CC-CFT640</strain>
    </source>
</reference>
<evidence type="ECO:0000313" key="5">
    <source>
        <dbReference type="EMBL" id="TXL69531.1"/>
    </source>
</evidence>
<evidence type="ECO:0000256" key="3">
    <source>
        <dbReference type="ARBA" id="ARBA00023163"/>
    </source>
</evidence>
<dbReference type="Pfam" id="PF07729">
    <property type="entry name" value="FCD"/>
    <property type="match status" value="1"/>
</dbReference>
<dbReference type="Gene3D" id="1.20.120.530">
    <property type="entry name" value="GntR ligand-binding domain-like"/>
    <property type="match status" value="1"/>
</dbReference>
<dbReference type="Gene3D" id="1.10.10.10">
    <property type="entry name" value="Winged helix-like DNA-binding domain superfamily/Winged helix DNA-binding domain"/>
    <property type="match status" value="1"/>
</dbReference>
<dbReference type="Proteomes" id="UP000321638">
    <property type="component" value="Unassembled WGS sequence"/>
</dbReference>
<dbReference type="AlphaFoldDB" id="A0A5C8P913"/>
<dbReference type="SUPFAM" id="SSF48008">
    <property type="entry name" value="GntR ligand-binding domain-like"/>
    <property type="match status" value="1"/>
</dbReference>